<evidence type="ECO:0000313" key="2">
    <source>
        <dbReference type="EnsemblMetazoa" id="CLYHEMP020836.1"/>
    </source>
</evidence>
<protein>
    <recommendedName>
        <fullName evidence="1">Kazal-like domain-containing protein</fullName>
    </recommendedName>
</protein>
<dbReference type="SUPFAM" id="SSF100895">
    <property type="entry name" value="Kazal-type serine protease inhibitors"/>
    <property type="match status" value="1"/>
</dbReference>
<organism evidence="2 3">
    <name type="scientific">Clytia hemisphaerica</name>
    <dbReference type="NCBI Taxonomy" id="252671"/>
    <lineage>
        <taxon>Eukaryota</taxon>
        <taxon>Metazoa</taxon>
        <taxon>Cnidaria</taxon>
        <taxon>Hydrozoa</taxon>
        <taxon>Hydroidolina</taxon>
        <taxon>Leptothecata</taxon>
        <taxon>Obeliida</taxon>
        <taxon>Clytiidae</taxon>
        <taxon>Clytia</taxon>
    </lineage>
</organism>
<dbReference type="Pfam" id="PF00050">
    <property type="entry name" value="Kazal_1"/>
    <property type="match status" value="1"/>
</dbReference>
<proteinExistence type="predicted"/>
<dbReference type="InterPro" id="IPR036058">
    <property type="entry name" value="Kazal_dom_sf"/>
</dbReference>
<feature type="domain" description="Kazal-like" evidence="1">
    <location>
        <begin position="61"/>
        <end position="97"/>
    </location>
</feature>
<dbReference type="InterPro" id="IPR002350">
    <property type="entry name" value="Kazal_dom"/>
</dbReference>
<keyword evidence="3" id="KW-1185">Reference proteome</keyword>
<evidence type="ECO:0000259" key="1">
    <source>
        <dbReference type="Pfam" id="PF00050"/>
    </source>
</evidence>
<dbReference type="Gene3D" id="3.30.60.30">
    <property type="match status" value="1"/>
</dbReference>
<sequence length="103" mass="11470">FTIYFAVNNQSLNFKNTKEMTTSKMLALLVLLAMGCLVHGKAMMSDGGGAVLTKKSAFCKTACPDFIKPICDQHGDKYKNVCLFIKKKDCEGKNIFFRPCLSF</sequence>
<dbReference type="AlphaFoldDB" id="A0A7M5XEL4"/>
<dbReference type="Proteomes" id="UP000594262">
    <property type="component" value="Unplaced"/>
</dbReference>
<name>A0A7M5XEL4_9CNID</name>
<accession>A0A7M5XEL4</accession>
<reference evidence="2" key="1">
    <citation type="submission" date="2021-01" db="UniProtKB">
        <authorList>
            <consortium name="EnsemblMetazoa"/>
        </authorList>
    </citation>
    <scope>IDENTIFICATION</scope>
</reference>
<evidence type="ECO:0000313" key="3">
    <source>
        <dbReference type="Proteomes" id="UP000594262"/>
    </source>
</evidence>
<dbReference type="EnsemblMetazoa" id="CLYHEMT020836.1">
    <property type="protein sequence ID" value="CLYHEMP020836.1"/>
    <property type="gene ID" value="CLYHEMG020836"/>
</dbReference>